<accession>A0A922LS80</accession>
<protein>
    <recommendedName>
        <fullName evidence="6">Proteasome subunit beta</fullName>
    </recommendedName>
</protein>
<keyword evidence="2 6" id="KW-0963">Cytoplasm</keyword>
<reference evidence="7" key="3">
    <citation type="submission" date="2021-06" db="EMBL/GenBank/DDBJ databases">
        <title>Chromosome-level genome assembly for S. haematobium.</title>
        <authorList>
            <person name="Stroehlein A.J."/>
        </authorList>
    </citation>
    <scope>NUCLEOTIDE SEQUENCE</scope>
</reference>
<evidence type="ECO:0000256" key="3">
    <source>
        <dbReference type="ARBA" id="ARBA00022942"/>
    </source>
</evidence>
<dbReference type="GeneID" id="75577205"/>
<evidence type="ECO:0000256" key="6">
    <source>
        <dbReference type="RuleBase" id="RU004203"/>
    </source>
</evidence>
<comment type="subcellular location">
    <subcellularLocation>
        <location evidence="6">Cytoplasm</location>
    </subcellularLocation>
    <subcellularLocation>
        <location evidence="6">Nucleus</location>
    </subcellularLocation>
</comment>
<keyword evidence="4 6" id="KW-0539">Nucleus</keyword>
<dbReference type="InterPro" id="IPR035206">
    <property type="entry name" value="Proteasome_beta2"/>
</dbReference>
<reference evidence="7" key="1">
    <citation type="journal article" date="2012" name="Nat. Genet.">
        <title>Whole-genome sequence of Schistosoma haematobium.</title>
        <authorList>
            <person name="Young N.D."/>
            <person name="Jex A.R."/>
            <person name="Li B."/>
            <person name="Liu S."/>
            <person name="Yang L."/>
            <person name="Xiong Z."/>
            <person name="Li Y."/>
            <person name="Cantacessi C."/>
            <person name="Hall R.S."/>
            <person name="Xu X."/>
            <person name="Chen F."/>
            <person name="Wu X."/>
            <person name="Zerlotini A."/>
            <person name="Oliveira G."/>
            <person name="Hofmann A."/>
            <person name="Zhang G."/>
            <person name="Fang X."/>
            <person name="Kang Y."/>
            <person name="Campbell B.E."/>
            <person name="Loukas A."/>
            <person name="Ranganathan S."/>
            <person name="Rollinson D."/>
            <person name="Rinaldi G."/>
            <person name="Brindley P.J."/>
            <person name="Yang H."/>
            <person name="Wang J."/>
            <person name="Wang J."/>
            <person name="Gasser R.B."/>
        </authorList>
    </citation>
    <scope>NUCLEOTIDE SEQUENCE</scope>
</reference>
<dbReference type="PROSITE" id="PS51476">
    <property type="entry name" value="PROTEASOME_BETA_2"/>
    <property type="match status" value="1"/>
</dbReference>
<evidence type="ECO:0000313" key="8">
    <source>
        <dbReference type="Proteomes" id="UP000471633"/>
    </source>
</evidence>
<reference evidence="7" key="2">
    <citation type="journal article" date="2019" name="Gigascience">
        <title>High-quality Schistosoma haematobium genome achieved by single-molecule and long-range sequencing.</title>
        <authorList>
            <person name="Stroehlein A.J."/>
            <person name="Korhonen P.K."/>
            <person name="Chong T.M."/>
            <person name="Lim Y.L."/>
            <person name="Chan K.G."/>
            <person name="Webster B."/>
            <person name="Rollinson D."/>
            <person name="Brindley P.J."/>
            <person name="Gasser R.B."/>
            <person name="Young N.D."/>
        </authorList>
    </citation>
    <scope>NUCLEOTIDE SEQUENCE</scope>
</reference>
<dbReference type="GO" id="GO:0005737">
    <property type="term" value="C:cytoplasm"/>
    <property type="evidence" value="ECO:0007669"/>
    <property type="project" value="UniProtKB-SubCell"/>
</dbReference>
<evidence type="ECO:0000256" key="5">
    <source>
        <dbReference type="ARBA" id="ARBA00049625"/>
    </source>
</evidence>
<dbReference type="EMBL" id="AMPZ03000002">
    <property type="protein sequence ID" value="KAH9592165.1"/>
    <property type="molecule type" value="Genomic_DNA"/>
</dbReference>
<dbReference type="Proteomes" id="UP000471633">
    <property type="component" value="Unassembled WGS sequence"/>
</dbReference>
<dbReference type="GO" id="GO:0005839">
    <property type="term" value="C:proteasome core complex"/>
    <property type="evidence" value="ECO:0007669"/>
    <property type="project" value="InterPro"/>
</dbReference>
<dbReference type="GO" id="GO:0005634">
    <property type="term" value="C:nucleus"/>
    <property type="evidence" value="ECO:0007669"/>
    <property type="project" value="UniProtKB-SubCell"/>
</dbReference>
<dbReference type="OrthoDB" id="268428at2759"/>
<dbReference type="CTD" id="5690"/>
<sequence length="201" mass="22778">MECIIGIKMNDFVLLAADMRCAHSILTIKHDESKMFKFSKRVLAAVCGESGDTSQFSEFIQQNMQLYEIRNGYELTPSAAANFTRNNMAESLRSRSPYFVNLLIAGFDLQTGPELYFLDYLASLIKVPFAVHGYGALVALSILDRMHRPDMTVNEAVALLRLCIQEVQKRLVINLDRYMVRIVTKDGIEELPDLTDFAVKE</sequence>
<comment type="subunit">
    <text evidence="6">Component of the proteasome complex.</text>
</comment>
<reference evidence="7" key="4">
    <citation type="journal article" date="2022" name="PLoS Pathog.">
        <title>Chromosome-level genome of Schistosoma haematobium underpins genome-wide explorations of molecular variation.</title>
        <authorList>
            <person name="Stroehlein A.J."/>
            <person name="Korhonen P.K."/>
            <person name="Lee V.V."/>
            <person name="Ralph S.A."/>
            <person name="Mentink-Kane M."/>
            <person name="You H."/>
            <person name="McManus D.P."/>
            <person name="Tchuente L.T."/>
            <person name="Stothard J.R."/>
            <person name="Kaur P."/>
            <person name="Dudchenko O."/>
            <person name="Aiden E.L."/>
            <person name="Yang B."/>
            <person name="Yang H."/>
            <person name="Emery A.M."/>
            <person name="Webster B.L."/>
            <person name="Brindley P.J."/>
            <person name="Rollinson D."/>
            <person name="Chang B.C.H."/>
            <person name="Gasser R.B."/>
            <person name="Young N.D."/>
        </authorList>
    </citation>
    <scope>NUCLEOTIDE SEQUENCE</scope>
</reference>
<gene>
    <name evidence="7" type="primary">PSMB2</name>
    <name evidence="7" type="ORF">MS3_00004190</name>
</gene>
<organism evidence="7 8">
    <name type="scientific">Schistosoma haematobium</name>
    <name type="common">Blood fluke</name>
    <dbReference type="NCBI Taxonomy" id="6185"/>
    <lineage>
        <taxon>Eukaryota</taxon>
        <taxon>Metazoa</taxon>
        <taxon>Spiralia</taxon>
        <taxon>Lophotrochozoa</taxon>
        <taxon>Platyhelminthes</taxon>
        <taxon>Trematoda</taxon>
        <taxon>Digenea</taxon>
        <taxon>Strigeidida</taxon>
        <taxon>Schistosomatoidea</taxon>
        <taxon>Schistosomatidae</taxon>
        <taxon>Schistosoma</taxon>
    </lineage>
</organism>
<name>A0A922LS80_SCHHA</name>
<dbReference type="GO" id="GO:0010498">
    <property type="term" value="P:proteasomal protein catabolic process"/>
    <property type="evidence" value="ECO:0007669"/>
    <property type="project" value="InterPro"/>
</dbReference>
<dbReference type="RefSeq" id="XP_051072222.1">
    <property type="nucleotide sequence ID" value="XM_051212085.1"/>
</dbReference>
<evidence type="ECO:0000313" key="7">
    <source>
        <dbReference type="EMBL" id="KAH9592165.1"/>
    </source>
</evidence>
<comment type="function">
    <text evidence="5">Non-catalytic component of the 20S core proteasome complex involved in the proteolytic degradation of most intracellular proteins. This complex plays numerous essential roles within the cell by associating with different regulatory particles. Associated with two 19S regulatory particles, forms the 26S proteasome and thus participates in the ATP-dependent degradation of ubiquitinated proteins. The 26S proteasome plays a key role in the maintenance of protein homeostasis by removing misfolded or damaged proteins that could impair cellular functions, and by removing proteins whose functions are no longer required. Associated with the PA200 or PA28, the 20S proteasome mediates ubiquitin-independent protein degradation. This type of proteolysis is required in several pathways including spermatogenesis (20S-PA200 complex) or generation of a subset of MHC class I-presented antigenic peptides (20S-PA28 complex).</text>
</comment>
<comment type="function">
    <text evidence="6">Component of the proteasome, a multicatalytic proteinase complex which is characterized by its ability to cleave peptides with Arg, Phe, Tyr, Leu, and Glu adjacent to the leaving group at neutral or slightly basic pH. The proteasome has an ATP-dependent proteolytic activity.</text>
</comment>
<comment type="subunit">
    <text evidence="1">The 26S proteasome consists of a 20S proteasome core and two 19S regulatory subunits. The 20S proteasome core is a barrel-shaped complex made of 28 subunits that are arranged in four stacked rings. The two outer rings are each formed by seven alpha subunits, and the two inner rings are formed by seven beta subunits. The proteolytic activity is exerted by three beta-subunits PSMB5, PSMB6 and PSMB7.</text>
</comment>
<dbReference type="AlphaFoldDB" id="A0A922LS80"/>
<dbReference type="PANTHER" id="PTHR32194:SF2">
    <property type="entry name" value="PROTEASOME SUBUNIT BETA TYPE-1"/>
    <property type="match status" value="1"/>
</dbReference>
<comment type="caution">
    <text evidence="7">The sequence shown here is derived from an EMBL/GenBank/DDBJ whole genome shotgun (WGS) entry which is preliminary data.</text>
</comment>
<dbReference type="InterPro" id="IPR029055">
    <property type="entry name" value="Ntn_hydrolases_N"/>
</dbReference>
<dbReference type="Gene3D" id="3.60.20.10">
    <property type="entry name" value="Glutamine Phosphoribosylpyrophosphate, subunit 1, domain 1"/>
    <property type="match status" value="1"/>
</dbReference>
<keyword evidence="8" id="KW-1185">Reference proteome</keyword>
<dbReference type="CDD" id="cd03758">
    <property type="entry name" value="proteasome_beta_type_2"/>
    <property type="match status" value="1"/>
</dbReference>
<dbReference type="FunFam" id="3.60.20.10:FF:000008">
    <property type="entry name" value="Proteasome subunit beta type-4"/>
    <property type="match status" value="1"/>
</dbReference>
<proteinExistence type="inferred from homology"/>
<evidence type="ECO:0000256" key="4">
    <source>
        <dbReference type="ARBA" id="ARBA00023242"/>
    </source>
</evidence>
<dbReference type="PANTHER" id="PTHR32194">
    <property type="entry name" value="METALLOPROTEASE TLDD"/>
    <property type="match status" value="1"/>
</dbReference>
<keyword evidence="3 6" id="KW-0647">Proteasome</keyword>
<dbReference type="Pfam" id="PF00227">
    <property type="entry name" value="Proteasome"/>
    <property type="match status" value="1"/>
</dbReference>
<evidence type="ECO:0000256" key="1">
    <source>
        <dbReference type="ARBA" id="ARBA00011656"/>
    </source>
</evidence>
<dbReference type="KEGG" id="shx:MS3_00004190"/>
<comment type="similarity">
    <text evidence="6">Belongs to the peptidase T1B family.</text>
</comment>
<dbReference type="InterPro" id="IPR001353">
    <property type="entry name" value="Proteasome_sua/b"/>
</dbReference>
<evidence type="ECO:0000256" key="2">
    <source>
        <dbReference type="ARBA" id="ARBA00022490"/>
    </source>
</evidence>
<dbReference type="InterPro" id="IPR023333">
    <property type="entry name" value="Proteasome_suB-type"/>
</dbReference>
<dbReference type="SUPFAM" id="SSF56235">
    <property type="entry name" value="N-terminal nucleophile aminohydrolases (Ntn hydrolases)"/>
    <property type="match status" value="1"/>
</dbReference>